<accession>A0A4Q7MYR2</accession>
<dbReference type="InterPro" id="IPR050955">
    <property type="entry name" value="Plant_Biomass_Hydrol_Est"/>
</dbReference>
<dbReference type="PANTHER" id="PTHR43037:SF1">
    <property type="entry name" value="BLL1128 PROTEIN"/>
    <property type="match status" value="1"/>
</dbReference>
<dbReference type="Proteomes" id="UP000293874">
    <property type="component" value="Unassembled WGS sequence"/>
</dbReference>
<gene>
    <name evidence="2" type="ORF">EV199_4218</name>
</gene>
<dbReference type="PANTHER" id="PTHR43037">
    <property type="entry name" value="UNNAMED PRODUCT-RELATED"/>
    <property type="match status" value="1"/>
</dbReference>
<protein>
    <submittedName>
        <fullName evidence="2">Putative esterase</fullName>
    </submittedName>
</protein>
<dbReference type="Gene3D" id="3.40.50.1820">
    <property type="entry name" value="alpha/beta hydrolase"/>
    <property type="match status" value="1"/>
</dbReference>
<dbReference type="RefSeq" id="WP_130542731.1">
    <property type="nucleotide sequence ID" value="NZ_CP042431.1"/>
</dbReference>
<reference evidence="2 3" key="1">
    <citation type="submission" date="2019-02" db="EMBL/GenBank/DDBJ databases">
        <title>Genomic Encyclopedia of Type Strains, Phase IV (KMG-IV): sequencing the most valuable type-strain genomes for metagenomic binning, comparative biology and taxonomic classification.</title>
        <authorList>
            <person name="Goeker M."/>
        </authorList>
    </citation>
    <scope>NUCLEOTIDE SEQUENCE [LARGE SCALE GENOMIC DNA]</scope>
    <source>
        <strain evidence="2 3">DSM 18116</strain>
    </source>
</reference>
<keyword evidence="1" id="KW-0732">Signal</keyword>
<dbReference type="InterPro" id="IPR000801">
    <property type="entry name" value="Esterase-like"/>
</dbReference>
<sequence>MKFLTLSLFVICFHCDSLAQRLELFEKRELVSGSDTLPYRLLYPVDFNPAKKYPLVLFLHGAGAWGNDNEKPLKSLPQIFLDSANRKKYPCFVLVPQCTKQEPWVRFPGFPNSIATPDTPTTSTKLTLELLRKLKNDLPIAQKQIYITGLSLGGEGTFDFLSRAPKLFAAAVPICGIADTAKAKIYKKVRLWAFHGDEDTINEVKYTRMIIASLKNAGGKPKYTEYKGVKHNSWINAYAEPDLPGWLFGK</sequence>
<name>A0A4Q7MYR2_9BACT</name>
<evidence type="ECO:0000313" key="2">
    <source>
        <dbReference type="EMBL" id="RZS72300.1"/>
    </source>
</evidence>
<keyword evidence="3" id="KW-1185">Reference proteome</keyword>
<dbReference type="Pfam" id="PF00756">
    <property type="entry name" value="Esterase"/>
    <property type="match status" value="1"/>
</dbReference>
<dbReference type="EMBL" id="SGXA01000002">
    <property type="protein sequence ID" value="RZS72300.1"/>
    <property type="molecule type" value="Genomic_DNA"/>
</dbReference>
<organism evidence="2 3">
    <name type="scientific">Pseudobacter ginsenosidimutans</name>
    <dbReference type="NCBI Taxonomy" id="661488"/>
    <lineage>
        <taxon>Bacteria</taxon>
        <taxon>Pseudomonadati</taxon>
        <taxon>Bacteroidota</taxon>
        <taxon>Chitinophagia</taxon>
        <taxon>Chitinophagales</taxon>
        <taxon>Chitinophagaceae</taxon>
        <taxon>Pseudobacter</taxon>
    </lineage>
</organism>
<evidence type="ECO:0000313" key="3">
    <source>
        <dbReference type="Proteomes" id="UP000293874"/>
    </source>
</evidence>
<proteinExistence type="predicted"/>
<dbReference type="OrthoDB" id="9764953at2"/>
<dbReference type="AlphaFoldDB" id="A0A4Q7MYR2"/>
<dbReference type="SUPFAM" id="SSF53474">
    <property type="entry name" value="alpha/beta-Hydrolases"/>
    <property type="match status" value="1"/>
</dbReference>
<dbReference type="InterPro" id="IPR029058">
    <property type="entry name" value="AB_hydrolase_fold"/>
</dbReference>
<comment type="caution">
    <text evidence="2">The sequence shown here is derived from an EMBL/GenBank/DDBJ whole genome shotgun (WGS) entry which is preliminary data.</text>
</comment>
<evidence type="ECO:0000256" key="1">
    <source>
        <dbReference type="ARBA" id="ARBA00022729"/>
    </source>
</evidence>